<dbReference type="EMBL" id="ML120558">
    <property type="protein sequence ID" value="RPA89742.1"/>
    <property type="molecule type" value="Genomic_DNA"/>
</dbReference>
<feature type="non-terminal residue" evidence="1">
    <location>
        <position position="1"/>
    </location>
</feature>
<evidence type="ECO:0000313" key="1">
    <source>
        <dbReference type="EMBL" id="RPA89742.1"/>
    </source>
</evidence>
<proteinExistence type="predicted"/>
<dbReference type="STRING" id="1336337.A0A3N4IUA0"/>
<evidence type="ECO:0000313" key="2">
    <source>
        <dbReference type="Proteomes" id="UP000276215"/>
    </source>
</evidence>
<evidence type="ECO:0008006" key="3">
    <source>
        <dbReference type="Google" id="ProtNLM"/>
    </source>
</evidence>
<reference evidence="1 2" key="1">
    <citation type="journal article" date="2018" name="Nat. Ecol. Evol.">
        <title>Pezizomycetes genomes reveal the molecular basis of ectomycorrhizal truffle lifestyle.</title>
        <authorList>
            <person name="Murat C."/>
            <person name="Payen T."/>
            <person name="Noel B."/>
            <person name="Kuo A."/>
            <person name="Morin E."/>
            <person name="Chen J."/>
            <person name="Kohler A."/>
            <person name="Krizsan K."/>
            <person name="Balestrini R."/>
            <person name="Da Silva C."/>
            <person name="Montanini B."/>
            <person name="Hainaut M."/>
            <person name="Levati E."/>
            <person name="Barry K.W."/>
            <person name="Belfiori B."/>
            <person name="Cichocki N."/>
            <person name="Clum A."/>
            <person name="Dockter R.B."/>
            <person name="Fauchery L."/>
            <person name="Guy J."/>
            <person name="Iotti M."/>
            <person name="Le Tacon F."/>
            <person name="Lindquist E.A."/>
            <person name="Lipzen A."/>
            <person name="Malagnac F."/>
            <person name="Mello A."/>
            <person name="Molinier V."/>
            <person name="Miyauchi S."/>
            <person name="Poulain J."/>
            <person name="Riccioni C."/>
            <person name="Rubini A."/>
            <person name="Sitrit Y."/>
            <person name="Splivallo R."/>
            <person name="Traeger S."/>
            <person name="Wang M."/>
            <person name="Zifcakova L."/>
            <person name="Wipf D."/>
            <person name="Zambonelli A."/>
            <person name="Paolocci F."/>
            <person name="Nowrousian M."/>
            <person name="Ottonello S."/>
            <person name="Baldrian P."/>
            <person name="Spatafora J.W."/>
            <person name="Henrissat B."/>
            <person name="Nagy L.G."/>
            <person name="Aury J.M."/>
            <person name="Wincker P."/>
            <person name="Grigoriev I.V."/>
            <person name="Bonfante P."/>
            <person name="Martin F.M."/>
        </authorList>
    </citation>
    <scope>NUCLEOTIDE SEQUENCE [LARGE SCALE GENOMIC DNA]</scope>
    <source>
        <strain evidence="1 2">120613-1</strain>
    </source>
</reference>
<dbReference type="Proteomes" id="UP000276215">
    <property type="component" value="Unassembled WGS sequence"/>
</dbReference>
<protein>
    <recommendedName>
        <fullName evidence="3">DDE-1 domain-containing protein</fullName>
    </recommendedName>
</protein>
<feature type="non-terminal residue" evidence="1">
    <location>
        <position position="140"/>
    </location>
</feature>
<dbReference type="AlphaFoldDB" id="A0A3N4IUA0"/>
<keyword evidence="2" id="KW-1185">Reference proteome</keyword>
<sequence length="140" mass="16293">ENLYNFNEIGFLIGATHSGKVVVDLREFQLNDSNREMATVIEGIYADVGNLSPMMIYKVEDFQVDWFDPSLPFPKDILCGFLPNGWTDNEMRLGYLKYHFSQNSLSAQKANGRYWIIIFNGYESYVSHRFLQYCIDHCII</sequence>
<dbReference type="OrthoDB" id="2917041at2759"/>
<accession>A0A3N4IUA0</accession>
<organism evidence="1 2">
    <name type="scientific">Choiromyces venosus 120613-1</name>
    <dbReference type="NCBI Taxonomy" id="1336337"/>
    <lineage>
        <taxon>Eukaryota</taxon>
        <taxon>Fungi</taxon>
        <taxon>Dikarya</taxon>
        <taxon>Ascomycota</taxon>
        <taxon>Pezizomycotina</taxon>
        <taxon>Pezizomycetes</taxon>
        <taxon>Pezizales</taxon>
        <taxon>Tuberaceae</taxon>
        <taxon>Choiromyces</taxon>
    </lineage>
</organism>
<gene>
    <name evidence="1" type="ORF">L873DRAFT_1562390</name>
</gene>
<name>A0A3N4IUA0_9PEZI</name>